<name>A0A7S2S8K4_9STRA</name>
<gene>
    <name evidence="3" type="ORF">EANT1437_LOCUS12998</name>
</gene>
<comment type="caution">
    <text evidence="1">Lacks conserved residue(s) required for the propagation of feature annotation.</text>
</comment>
<dbReference type="PROSITE" id="PS00022">
    <property type="entry name" value="EGF_1"/>
    <property type="match status" value="1"/>
</dbReference>
<organism evidence="3">
    <name type="scientific">Eucampia antarctica</name>
    <dbReference type="NCBI Taxonomy" id="49252"/>
    <lineage>
        <taxon>Eukaryota</taxon>
        <taxon>Sar</taxon>
        <taxon>Stramenopiles</taxon>
        <taxon>Ochrophyta</taxon>
        <taxon>Bacillariophyta</taxon>
        <taxon>Mediophyceae</taxon>
        <taxon>Biddulphiophycidae</taxon>
        <taxon>Hemiaulales</taxon>
        <taxon>Hemiaulaceae</taxon>
        <taxon>Eucampia</taxon>
    </lineage>
</organism>
<evidence type="ECO:0000256" key="1">
    <source>
        <dbReference type="PROSITE-ProRule" id="PRU00076"/>
    </source>
</evidence>
<protein>
    <recommendedName>
        <fullName evidence="2">EGF-like domain-containing protein</fullName>
    </recommendedName>
</protein>
<keyword evidence="1" id="KW-1015">Disulfide bond</keyword>
<dbReference type="EMBL" id="HBHI01025309">
    <property type="protein sequence ID" value="CAD9692783.1"/>
    <property type="molecule type" value="Transcribed_RNA"/>
</dbReference>
<dbReference type="InterPro" id="IPR000742">
    <property type="entry name" value="EGF"/>
</dbReference>
<feature type="disulfide bond" evidence="1">
    <location>
        <begin position="87"/>
        <end position="96"/>
    </location>
</feature>
<sequence length="105" mass="11235">MVYGCVCDSSWSVGLGAGNRQEPEWFGADCSLRHCPSGDDPRTSLDETDCGGKMAKGGFGTGETGNFCHVDCSNRGICDYNTGRCQCFDGHYGEACNLQSVLAQY</sequence>
<keyword evidence="1" id="KW-0245">EGF-like domain</keyword>
<dbReference type="AlphaFoldDB" id="A0A7S2S8K4"/>
<reference evidence="3" key="1">
    <citation type="submission" date="2021-01" db="EMBL/GenBank/DDBJ databases">
        <authorList>
            <person name="Corre E."/>
            <person name="Pelletier E."/>
            <person name="Niang G."/>
            <person name="Scheremetjew M."/>
            <person name="Finn R."/>
            <person name="Kale V."/>
            <person name="Holt S."/>
            <person name="Cochrane G."/>
            <person name="Meng A."/>
            <person name="Brown T."/>
            <person name="Cohen L."/>
        </authorList>
    </citation>
    <scope>NUCLEOTIDE SEQUENCE</scope>
    <source>
        <strain evidence="3">CCMP1452</strain>
    </source>
</reference>
<dbReference type="PROSITE" id="PS50026">
    <property type="entry name" value="EGF_3"/>
    <property type="match status" value="1"/>
</dbReference>
<feature type="domain" description="EGF-like" evidence="2">
    <location>
        <begin position="64"/>
        <end position="97"/>
    </location>
</feature>
<evidence type="ECO:0000259" key="2">
    <source>
        <dbReference type="PROSITE" id="PS50026"/>
    </source>
</evidence>
<evidence type="ECO:0000313" key="3">
    <source>
        <dbReference type="EMBL" id="CAD9692783.1"/>
    </source>
</evidence>
<dbReference type="Pfam" id="PF23106">
    <property type="entry name" value="EGF_Teneurin"/>
    <property type="match status" value="1"/>
</dbReference>
<feature type="disulfide bond" evidence="1">
    <location>
        <begin position="68"/>
        <end position="78"/>
    </location>
</feature>
<proteinExistence type="predicted"/>
<accession>A0A7S2S8K4</accession>